<evidence type="ECO:0000256" key="2">
    <source>
        <dbReference type="SAM" id="SignalP"/>
    </source>
</evidence>
<feature type="compositionally biased region" description="Low complexity" evidence="1">
    <location>
        <begin position="29"/>
        <end position="42"/>
    </location>
</feature>
<dbReference type="eggNOG" id="ENOG502ZWX2">
    <property type="taxonomic scope" value="Bacteria"/>
</dbReference>
<feature type="chain" id="PRO_5003688434" evidence="2">
    <location>
        <begin position="25"/>
        <end position="164"/>
    </location>
</feature>
<gene>
    <name evidence="3" type="ordered locus">Desaci_0553</name>
</gene>
<feature type="signal peptide" evidence="2">
    <location>
        <begin position="1"/>
        <end position="24"/>
    </location>
</feature>
<proteinExistence type="predicted"/>
<reference evidence="3 4" key="1">
    <citation type="journal article" date="2012" name="J. Bacteriol.">
        <title>Complete genome sequences of Desulfosporosinus orientis DSM765T, Desulfosporosinus youngiae DSM17734T, Desulfosporosinus meridiei DSM13257T, and Desulfosporosinus acidiphilus DSM22704T.</title>
        <authorList>
            <person name="Pester M."/>
            <person name="Brambilla E."/>
            <person name="Alazard D."/>
            <person name="Rattei T."/>
            <person name="Weinmaier T."/>
            <person name="Han J."/>
            <person name="Lucas S."/>
            <person name="Lapidus A."/>
            <person name="Cheng J.F."/>
            <person name="Goodwin L."/>
            <person name="Pitluck S."/>
            <person name="Peters L."/>
            <person name="Ovchinnikova G."/>
            <person name="Teshima H."/>
            <person name="Detter J.C."/>
            <person name="Han C.S."/>
            <person name="Tapia R."/>
            <person name="Land M.L."/>
            <person name="Hauser L."/>
            <person name="Kyrpides N.C."/>
            <person name="Ivanova N.N."/>
            <person name="Pagani I."/>
            <person name="Huntmann M."/>
            <person name="Wei C.L."/>
            <person name="Davenport K.W."/>
            <person name="Daligault H."/>
            <person name="Chain P.S."/>
            <person name="Chen A."/>
            <person name="Mavromatis K."/>
            <person name="Markowitz V."/>
            <person name="Szeto E."/>
            <person name="Mikhailova N."/>
            <person name="Pati A."/>
            <person name="Wagner M."/>
            <person name="Woyke T."/>
            <person name="Ollivier B."/>
            <person name="Klenk H.P."/>
            <person name="Spring S."/>
            <person name="Loy A."/>
        </authorList>
    </citation>
    <scope>NUCLEOTIDE SEQUENCE [LARGE SCALE GENOMIC DNA]</scope>
    <source>
        <strain evidence="4">DSM 22704 / JCM 16185 / SJ4</strain>
    </source>
</reference>
<evidence type="ECO:0000313" key="3">
    <source>
        <dbReference type="EMBL" id="AFM39618.1"/>
    </source>
</evidence>
<dbReference type="HOGENOM" id="CLU_1616332_0_0_9"/>
<dbReference type="Proteomes" id="UP000002892">
    <property type="component" value="Chromosome"/>
</dbReference>
<dbReference type="KEGG" id="dai:Desaci_0553"/>
<dbReference type="OrthoDB" id="1798159at2"/>
<organism evidence="3 4">
    <name type="scientific">Desulfosporosinus acidiphilus (strain DSM 22704 / JCM 16185 / SJ4)</name>
    <dbReference type="NCBI Taxonomy" id="646529"/>
    <lineage>
        <taxon>Bacteria</taxon>
        <taxon>Bacillati</taxon>
        <taxon>Bacillota</taxon>
        <taxon>Clostridia</taxon>
        <taxon>Eubacteriales</taxon>
        <taxon>Desulfitobacteriaceae</taxon>
        <taxon>Desulfosporosinus</taxon>
    </lineage>
</organism>
<feature type="region of interest" description="Disordered" evidence="1">
    <location>
        <begin position="27"/>
        <end position="80"/>
    </location>
</feature>
<accession>I4D1E4</accession>
<feature type="compositionally biased region" description="Low complexity" evidence="1">
    <location>
        <begin position="60"/>
        <end position="80"/>
    </location>
</feature>
<protein>
    <submittedName>
        <fullName evidence="3">Uncharacterized protein</fullName>
    </submittedName>
</protein>
<keyword evidence="2" id="KW-0732">Signal</keyword>
<name>I4D1E4_DESAJ</name>
<evidence type="ECO:0000256" key="1">
    <source>
        <dbReference type="SAM" id="MobiDB-lite"/>
    </source>
</evidence>
<keyword evidence="4" id="KW-1185">Reference proteome</keyword>
<dbReference type="EMBL" id="CP003639">
    <property type="protein sequence ID" value="AFM39618.1"/>
    <property type="molecule type" value="Genomic_DNA"/>
</dbReference>
<evidence type="ECO:0000313" key="4">
    <source>
        <dbReference type="Proteomes" id="UP000002892"/>
    </source>
</evidence>
<dbReference type="AlphaFoldDB" id="I4D1E4"/>
<sequence>MKKRIFVATLSMASIIGVAGIVNAATMGSPSSTSSHPSNASSYTNPNNVTGMGPMPRTNAQSDQTQQAQTTQTPSSQSYQAANQITMPHMNASVASSGQNIPINNQMQTMPMSTSMNGQTGNPQSMQGMGGTPRFNPMNSSSVVQPSSLNSRVNTMGAMGRMGR</sequence>
<dbReference type="STRING" id="646529.Desaci_0553"/>
<dbReference type="RefSeq" id="WP_014825630.1">
    <property type="nucleotide sequence ID" value="NC_018068.1"/>
</dbReference>